<keyword evidence="4" id="KW-0325">Glycoprotein</keyword>
<organism evidence="9 10">
    <name type="scientific">Stieleria neptunia</name>
    <dbReference type="NCBI Taxonomy" id="2527979"/>
    <lineage>
        <taxon>Bacteria</taxon>
        <taxon>Pseudomonadati</taxon>
        <taxon>Planctomycetota</taxon>
        <taxon>Planctomycetia</taxon>
        <taxon>Pirellulales</taxon>
        <taxon>Pirellulaceae</taxon>
        <taxon>Stieleria</taxon>
    </lineage>
</organism>
<dbReference type="PANTHER" id="PTHR43108:SF8">
    <property type="entry name" value="SD21168P"/>
    <property type="match status" value="1"/>
</dbReference>
<dbReference type="PROSITE" id="PS00149">
    <property type="entry name" value="SULFATASE_2"/>
    <property type="match status" value="1"/>
</dbReference>
<dbReference type="Proteomes" id="UP000319004">
    <property type="component" value="Chromosome"/>
</dbReference>
<evidence type="ECO:0000256" key="4">
    <source>
        <dbReference type="ARBA" id="ARBA00023180"/>
    </source>
</evidence>
<dbReference type="Gene3D" id="2.60.120.560">
    <property type="entry name" value="Exo-inulinase, domain 1"/>
    <property type="match status" value="1"/>
</dbReference>
<dbReference type="Pfam" id="PF06439">
    <property type="entry name" value="3keto-disac_hyd"/>
    <property type="match status" value="1"/>
</dbReference>
<evidence type="ECO:0000259" key="8">
    <source>
        <dbReference type="Pfam" id="PF06439"/>
    </source>
</evidence>
<dbReference type="Pfam" id="PF00884">
    <property type="entry name" value="Sulfatase"/>
    <property type="match status" value="1"/>
</dbReference>
<dbReference type="KEGG" id="snep:Enr13x_36970"/>
<evidence type="ECO:0000256" key="2">
    <source>
        <dbReference type="ARBA" id="ARBA00022729"/>
    </source>
</evidence>
<evidence type="ECO:0000256" key="1">
    <source>
        <dbReference type="ARBA" id="ARBA00008779"/>
    </source>
</evidence>
<dbReference type="OrthoDB" id="237120at2"/>
<evidence type="ECO:0000256" key="3">
    <source>
        <dbReference type="ARBA" id="ARBA00022801"/>
    </source>
</evidence>
<gene>
    <name evidence="9" type="ORF">Enr13x_36970</name>
</gene>
<evidence type="ECO:0000313" key="10">
    <source>
        <dbReference type="Proteomes" id="UP000319004"/>
    </source>
</evidence>
<dbReference type="RefSeq" id="WP_145388188.1">
    <property type="nucleotide sequence ID" value="NZ_CP037423.1"/>
</dbReference>
<dbReference type="PANTHER" id="PTHR43108">
    <property type="entry name" value="N-ACETYLGLUCOSAMINE-6-SULFATASE FAMILY MEMBER"/>
    <property type="match status" value="1"/>
</dbReference>
<feature type="region of interest" description="Disordered" evidence="5">
    <location>
        <begin position="679"/>
        <end position="702"/>
    </location>
</feature>
<dbReference type="CDD" id="cd16031">
    <property type="entry name" value="G6S_like"/>
    <property type="match status" value="1"/>
</dbReference>
<name>A0A518HSL0_9BACT</name>
<keyword evidence="10" id="KW-1185">Reference proteome</keyword>
<sequence length="702" mass="79362" precursor="true">MKNTLAALWVIAMAIAVSAFGKNAGADEWVSLFNGKDIEGWEQKGGEATYKVEDGCIVGTTKPRTPNSFLCPPNSYGDFELTFDVKCDPDLNSGVQIRSTSYAAHIPAGLSEQETAKAKRRVDTNSLFGPQVEIAATGRAAGVWFEGVGGWLLDPNPEVANEVYKKDGWNSFRVLAKGKSIQVWINGTKVCDGRDNRTLLAKGRLGFQVHGVGEKTEPLSVRWKNIKIREVQTQPNVLFILTDDQRYDALSCMGHPHLKTPHIDRLANEGLLFQNHFCTTSLCSPSRASILSGLYAHTHGVSNNFTEYPESMISFPMRLQESGYETAYVGKWHMGEKNDMPRPGFDHFVTHKGQGKYFDTEFNFNGKDRRVVEGYYTTVVTDMAMDWIEDRDSDKPWAIMVGHKAPHSFYFPEEKYQHAFDSADIQYPKSAFNLGDKPAWFKKRLDTWHGIYGPLFDWRKKFPDKSPEAVKDFAQMVRAYWGTLLSVDDSVGRLYKFLEDRGELDNTLVIFTSDNGLLEGEHGMVDKRTGHEPSIRIPLVARYPGLTKQGKVIPQITATIDFAPTILDICGAEPLEKVHGHSWKRLAQGDDSDWRTSFYYEYNYEHQFPYTPNVRALRTDRWKYIRYPHGDGSPDRHMAELYDLKVDPGENKNLINDEAHADVVKELRAELDRLIAVHGDGKPDEMPVDQGIQSGLPEESIR</sequence>
<dbReference type="SUPFAM" id="SSF53649">
    <property type="entry name" value="Alkaline phosphatase-like"/>
    <property type="match status" value="1"/>
</dbReference>
<reference evidence="9 10" key="1">
    <citation type="submission" date="2019-03" db="EMBL/GenBank/DDBJ databases">
        <title>Deep-cultivation of Planctomycetes and their phenomic and genomic characterization uncovers novel biology.</title>
        <authorList>
            <person name="Wiegand S."/>
            <person name="Jogler M."/>
            <person name="Boedeker C."/>
            <person name="Pinto D."/>
            <person name="Vollmers J."/>
            <person name="Rivas-Marin E."/>
            <person name="Kohn T."/>
            <person name="Peeters S.H."/>
            <person name="Heuer A."/>
            <person name="Rast P."/>
            <person name="Oberbeckmann S."/>
            <person name="Bunk B."/>
            <person name="Jeske O."/>
            <person name="Meyerdierks A."/>
            <person name="Storesund J.E."/>
            <person name="Kallscheuer N."/>
            <person name="Luecker S."/>
            <person name="Lage O.M."/>
            <person name="Pohl T."/>
            <person name="Merkel B.J."/>
            <person name="Hornburger P."/>
            <person name="Mueller R.-W."/>
            <person name="Bruemmer F."/>
            <person name="Labrenz M."/>
            <person name="Spormann A.M."/>
            <person name="Op den Camp H."/>
            <person name="Overmann J."/>
            <person name="Amann R."/>
            <person name="Jetten M.S.M."/>
            <person name="Mascher T."/>
            <person name="Medema M.H."/>
            <person name="Devos D.P."/>
            <person name="Kaster A.-K."/>
            <person name="Ovreas L."/>
            <person name="Rohde M."/>
            <person name="Galperin M.Y."/>
            <person name="Jogler C."/>
        </authorList>
    </citation>
    <scope>NUCLEOTIDE SEQUENCE [LARGE SCALE GENOMIC DNA]</scope>
    <source>
        <strain evidence="9 10">Enr13</strain>
    </source>
</reference>
<dbReference type="EC" id="3.1.6.1" evidence="9"/>
<dbReference type="InterPro" id="IPR010496">
    <property type="entry name" value="AL/BT2_dom"/>
</dbReference>
<dbReference type="AlphaFoldDB" id="A0A518HSL0"/>
<dbReference type="InterPro" id="IPR017850">
    <property type="entry name" value="Alkaline_phosphatase_core_sf"/>
</dbReference>
<dbReference type="InterPro" id="IPR000917">
    <property type="entry name" value="Sulfatase_N"/>
</dbReference>
<evidence type="ECO:0000256" key="5">
    <source>
        <dbReference type="SAM" id="MobiDB-lite"/>
    </source>
</evidence>
<evidence type="ECO:0000313" key="9">
    <source>
        <dbReference type="EMBL" id="QDV43837.1"/>
    </source>
</evidence>
<dbReference type="GO" id="GO:0004065">
    <property type="term" value="F:arylsulfatase activity"/>
    <property type="evidence" value="ECO:0007669"/>
    <property type="project" value="UniProtKB-EC"/>
</dbReference>
<keyword evidence="3 9" id="KW-0378">Hydrolase</keyword>
<accession>A0A518HSL0</accession>
<comment type="similarity">
    <text evidence="1">Belongs to the sulfatase family.</text>
</comment>
<protein>
    <submittedName>
        <fullName evidence="9">Arylsulfatase</fullName>
        <ecNumber evidence="9">3.1.6.1</ecNumber>
    </submittedName>
</protein>
<keyword evidence="2 6" id="KW-0732">Signal</keyword>
<evidence type="ECO:0000259" key="7">
    <source>
        <dbReference type="Pfam" id="PF00884"/>
    </source>
</evidence>
<proteinExistence type="inferred from homology"/>
<feature type="chain" id="PRO_5021854310" evidence="6">
    <location>
        <begin position="22"/>
        <end position="702"/>
    </location>
</feature>
<dbReference type="InterPro" id="IPR024607">
    <property type="entry name" value="Sulfatase_CS"/>
</dbReference>
<feature type="domain" description="Sulfatase N-terminal" evidence="7">
    <location>
        <begin position="235"/>
        <end position="571"/>
    </location>
</feature>
<feature type="domain" description="3-keto-alpha-glucoside-1,2-lyase/3-keto-2-hydroxy-glucal hydratase" evidence="8">
    <location>
        <begin position="28"/>
        <end position="229"/>
    </location>
</feature>
<feature type="signal peptide" evidence="6">
    <location>
        <begin position="1"/>
        <end position="21"/>
    </location>
</feature>
<dbReference type="Gene3D" id="3.40.720.10">
    <property type="entry name" value="Alkaline Phosphatase, subunit A"/>
    <property type="match status" value="1"/>
</dbReference>
<evidence type="ECO:0000256" key="6">
    <source>
        <dbReference type="SAM" id="SignalP"/>
    </source>
</evidence>
<dbReference type="EMBL" id="CP037423">
    <property type="protein sequence ID" value="QDV43837.1"/>
    <property type="molecule type" value="Genomic_DNA"/>
</dbReference>